<dbReference type="Proteomes" id="UP000237319">
    <property type="component" value="Unassembled WGS sequence"/>
</dbReference>
<feature type="transmembrane region" description="Helical" evidence="1">
    <location>
        <begin position="112"/>
        <end position="134"/>
    </location>
</feature>
<protein>
    <recommendedName>
        <fullName evidence="4">DUF3267 domain-containing protein</fullName>
    </recommendedName>
</protein>
<organism evidence="2 3">
    <name type="scientific">Lysinibacillus sphaericus</name>
    <name type="common">Bacillus sphaericus</name>
    <dbReference type="NCBI Taxonomy" id="1421"/>
    <lineage>
        <taxon>Bacteria</taxon>
        <taxon>Bacillati</taxon>
        <taxon>Bacillota</taxon>
        <taxon>Bacilli</taxon>
        <taxon>Bacillales</taxon>
        <taxon>Bacillaceae</taxon>
        <taxon>Lysinibacillus</taxon>
    </lineage>
</organism>
<dbReference type="EMBL" id="PGLV01000002">
    <property type="protein sequence ID" value="POZ54981.1"/>
    <property type="molecule type" value="Genomic_DNA"/>
</dbReference>
<accession>A0A2S5CVX1</accession>
<dbReference type="InterPro" id="IPR021683">
    <property type="entry name" value="DUF3267"/>
</dbReference>
<dbReference type="Pfam" id="PF11667">
    <property type="entry name" value="DUF3267"/>
    <property type="match status" value="1"/>
</dbReference>
<evidence type="ECO:0000313" key="2">
    <source>
        <dbReference type="EMBL" id="POZ54981.1"/>
    </source>
</evidence>
<comment type="caution">
    <text evidence="2">The sequence shown here is derived from an EMBL/GenBank/DDBJ whole genome shotgun (WGS) entry which is preliminary data.</text>
</comment>
<proteinExistence type="predicted"/>
<evidence type="ECO:0000313" key="3">
    <source>
        <dbReference type="Proteomes" id="UP000237319"/>
    </source>
</evidence>
<sequence length="187" mass="22089">MELILNMHCWKILNLEHHYGTTRIIMMAVIVFLSVFSVSYVTFNLFNDEYYTDHLFWLFVVAVLALYPIHKYIHFLALFDLRQHLKLRVRTQFYVIPVLHMRIREPLSKTRYIFALLAPFIVLNTSIVIGTWLLPAYTHYGTLLLAYHCSLCLIDILYVKYLLNSPKDAQIEETPKGYEILVPPTIH</sequence>
<keyword evidence="1" id="KW-0812">Transmembrane</keyword>
<feature type="transmembrane region" description="Helical" evidence="1">
    <location>
        <begin position="140"/>
        <end position="159"/>
    </location>
</feature>
<evidence type="ECO:0000256" key="1">
    <source>
        <dbReference type="SAM" id="Phobius"/>
    </source>
</evidence>
<feature type="transmembrane region" description="Helical" evidence="1">
    <location>
        <begin position="21"/>
        <end position="43"/>
    </location>
</feature>
<keyword evidence="1" id="KW-1133">Transmembrane helix</keyword>
<reference evidence="2 3" key="1">
    <citation type="submission" date="2017-11" db="EMBL/GenBank/DDBJ databases">
        <title>Genome sequence of Lysinibacillus sphaericus, a lignin-degrading bacteria isolated from municipal solid waste soil.</title>
        <authorList>
            <person name="Persinoti G.F."/>
            <person name="Paixao D.A."/>
            <person name="Bugg T.D."/>
            <person name="Squina F.M."/>
        </authorList>
    </citation>
    <scope>NUCLEOTIDE SEQUENCE [LARGE SCALE GENOMIC DNA]</scope>
    <source>
        <strain evidence="2 3">A1</strain>
    </source>
</reference>
<gene>
    <name evidence="2" type="ORF">LYSIN_03276</name>
</gene>
<feature type="transmembrane region" description="Helical" evidence="1">
    <location>
        <begin position="55"/>
        <end position="79"/>
    </location>
</feature>
<keyword evidence="3" id="KW-1185">Reference proteome</keyword>
<dbReference type="AlphaFoldDB" id="A0A2S5CVX1"/>
<keyword evidence="1" id="KW-0472">Membrane</keyword>
<name>A0A2S5CVX1_LYSSH</name>
<evidence type="ECO:0008006" key="4">
    <source>
        <dbReference type="Google" id="ProtNLM"/>
    </source>
</evidence>